<dbReference type="Gene3D" id="2.170.130.10">
    <property type="entry name" value="TonB-dependent receptor, plug domain"/>
    <property type="match status" value="1"/>
</dbReference>
<evidence type="ECO:0000256" key="4">
    <source>
        <dbReference type="ARBA" id="ARBA00022692"/>
    </source>
</evidence>
<keyword evidence="3 10" id="KW-1134">Transmembrane beta strand</keyword>
<dbReference type="Pfam" id="PF00593">
    <property type="entry name" value="TonB_dep_Rec_b-barrel"/>
    <property type="match status" value="1"/>
</dbReference>
<proteinExistence type="inferred from homology"/>
<evidence type="ECO:0000259" key="13">
    <source>
        <dbReference type="Pfam" id="PF00593"/>
    </source>
</evidence>
<dbReference type="PANTHER" id="PTHR30069">
    <property type="entry name" value="TONB-DEPENDENT OUTER MEMBRANE RECEPTOR"/>
    <property type="match status" value="1"/>
</dbReference>
<comment type="similarity">
    <text evidence="10 11">Belongs to the TonB-dependent receptor family.</text>
</comment>
<gene>
    <name evidence="15" type="ORF">KM029_23535</name>
</gene>
<dbReference type="InterPro" id="IPR039426">
    <property type="entry name" value="TonB-dep_rcpt-like"/>
</dbReference>
<evidence type="ECO:0000256" key="11">
    <source>
        <dbReference type="RuleBase" id="RU003357"/>
    </source>
</evidence>
<dbReference type="Gene3D" id="2.60.40.1120">
    <property type="entry name" value="Carboxypeptidase-like, regulatory domain"/>
    <property type="match status" value="1"/>
</dbReference>
<evidence type="ECO:0000256" key="1">
    <source>
        <dbReference type="ARBA" id="ARBA00004571"/>
    </source>
</evidence>
<dbReference type="Proteomes" id="UP000682802">
    <property type="component" value="Chromosome 2"/>
</dbReference>
<evidence type="ECO:0000313" key="16">
    <source>
        <dbReference type="Proteomes" id="UP000682802"/>
    </source>
</evidence>
<dbReference type="SUPFAM" id="SSF56935">
    <property type="entry name" value="Porins"/>
    <property type="match status" value="1"/>
</dbReference>
<evidence type="ECO:0000256" key="7">
    <source>
        <dbReference type="ARBA" id="ARBA00023136"/>
    </source>
</evidence>
<evidence type="ECO:0000256" key="9">
    <source>
        <dbReference type="ARBA" id="ARBA00023237"/>
    </source>
</evidence>
<evidence type="ECO:0000256" key="2">
    <source>
        <dbReference type="ARBA" id="ARBA00022448"/>
    </source>
</evidence>
<keyword evidence="9 10" id="KW-0998">Cell outer membrane</keyword>
<evidence type="ECO:0000259" key="14">
    <source>
        <dbReference type="Pfam" id="PF07715"/>
    </source>
</evidence>
<evidence type="ECO:0000256" key="10">
    <source>
        <dbReference type="PROSITE-ProRule" id="PRU01360"/>
    </source>
</evidence>
<keyword evidence="5 12" id="KW-0732">Signal</keyword>
<dbReference type="PROSITE" id="PS52016">
    <property type="entry name" value="TONB_DEPENDENT_REC_3"/>
    <property type="match status" value="1"/>
</dbReference>
<organism evidence="15 16">
    <name type="scientific">Flammeovirga kamogawensis</name>
    <dbReference type="NCBI Taxonomy" id="373891"/>
    <lineage>
        <taxon>Bacteria</taxon>
        <taxon>Pseudomonadati</taxon>
        <taxon>Bacteroidota</taxon>
        <taxon>Cytophagia</taxon>
        <taxon>Cytophagales</taxon>
        <taxon>Flammeovirgaceae</taxon>
        <taxon>Flammeovirga</taxon>
    </lineage>
</organism>
<sequence>MQSKALLLLFTLYIFFVSGVLAQTNGNLQGKITDAKSGEAVVFCTVLVESAKKSTYTNDFGNFAISNLKEGVHKVVIARTGYKKTEHSITITSNASYTLNVQLEEEQTQLDEVLIVEQSEATKMETQGFAAKSISTEKVQVQSIQLNNLLDETPGITVRQTGGMGSDASYSINGLTGNAIRFFIDGVPMEYYGSSYSINSLPVSIIEKMEVYKGVVPVELGSDALGGAINITTKNKTDKALDVSYSGGSFNTHQTSISGNYRDEKSGFTFRGSAFYNYSDNNYEVWGKDVYVTDPETGRIDRSVKAKRFNDGYEAYGTKLDIGFTDKKWADQFFISFLASDMYKEVQHGATMEIPYGERYYTQSTVMPSLSYNKKDFLAKGLDVSLFSAYSERTRQVVDTTKNVYNWYGEVWNTKPVGGEQGTPTLAKTDEGTFINRININYALNDNNTVTFNQVFTKFNRVSDDPMAEVGKRALNDEQNMTKNIMGLSLQNRAFDNKLKTNVFGKYYGYSYDNVDAVYENNTYVPYHKSSQDHNYGYGIASSYQLTSDFLVSLSYEKAIRIPKANELFGNDAQNVFATDSLKPEQSQNINLGLRYGTLYFGPHSLTLSTNFFYRDVTDLIQQTTFVTGGQDYFVYENLTSILSKGVDFQVDYNYDSKLDVTFSASYTDARDKAKYDQNGNENLHYNSRLKNEPFFQINSSVRYNFRDVIQEQGNLSVYWTIRYVHEFYRNWESIGKYDKDMIPTQFVNNAGVSYSFPKRKMSLSIDVKNIFNEQVFDNFAIQQPGRGVFMKINYSIF</sequence>
<dbReference type="Gene3D" id="2.40.170.20">
    <property type="entry name" value="TonB-dependent receptor, beta-barrel domain"/>
    <property type="match status" value="1"/>
</dbReference>
<evidence type="ECO:0000256" key="8">
    <source>
        <dbReference type="ARBA" id="ARBA00023170"/>
    </source>
</evidence>
<keyword evidence="8 15" id="KW-0675">Receptor</keyword>
<keyword evidence="16" id="KW-1185">Reference proteome</keyword>
<evidence type="ECO:0000256" key="6">
    <source>
        <dbReference type="ARBA" id="ARBA00023077"/>
    </source>
</evidence>
<name>A0ABX8H1S9_9BACT</name>
<evidence type="ECO:0000313" key="15">
    <source>
        <dbReference type="EMBL" id="QWG09584.1"/>
    </source>
</evidence>
<dbReference type="InterPro" id="IPR008969">
    <property type="entry name" value="CarboxyPept-like_regulatory"/>
</dbReference>
<feature type="signal peptide" evidence="12">
    <location>
        <begin position="1"/>
        <end position="22"/>
    </location>
</feature>
<feature type="domain" description="TonB-dependent receptor plug" evidence="14">
    <location>
        <begin position="130"/>
        <end position="228"/>
    </location>
</feature>
<keyword evidence="7 10" id="KW-0472">Membrane</keyword>
<keyword evidence="6 11" id="KW-0798">TonB box</keyword>
<keyword evidence="2 10" id="KW-0813">Transport</keyword>
<protein>
    <submittedName>
        <fullName evidence="15">TonB-dependent receptor plug domain-containing protein</fullName>
    </submittedName>
</protein>
<dbReference type="InterPro" id="IPR012910">
    <property type="entry name" value="Plug_dom"/>
</dbReference>
<keyword evidence="4 10" id="KW-0812">Transmembrane</keyword>
<accession>A0ABX8H1S9</accession>
<reference evidence="15 16" key="1">
    <citation type="submission" date="2021-05" db="EMBL/GenBank/DDBJ databases">
        <title>Comparative genomic studies on the polysaccharide-degrading batcterial strains of the Flammeovirga genus.</title>
        <authorList>
            <person name="Zewei F."/>
            <person name="Zheng Z."/>
            <person name="Yu L."/>
            <person name="Ruyue G."/>
            <person name="Yanhong M."/>
            <person name="Yuanyuan C."/>
            <person name="Jingyan G."/>
            <person name="Wenjun H."/>
        </authorList>
    </citation>
    <scope>NUCLEOTIDE SEQUENCE [LARGE SCALE GENOMIC DNA]</scope>
    <source>
        <strain evidence="15 16">YS10</strain>
    </source>
</reference>
<feature type="domain" description="TonB-dependent receptor-like beta-barrel" evidence="13">
    <location>
        <begin position="305"/>
        <end position="771"/>
    </location>
</feature>
<dbReference type="PANTHER" id="PTHR30069:SF29">
    <property type="entry name" value="HEMOGLOBIN AND HEMOGLOBIN-HAPTOGLOBIN-BINDING PROTEIN 1-RELATED"/>
    <property type="match status" value="1"/>
</dbReference>
<dbReference type="RefSeq" id="WP_144076256.1">
    <property type="nucleotide sequence ID" value="NZ_CP076129.1"/>
</dbReference>
<dbReference type="InterPro" id="IPR000531">
    <property type="entry name" value="Beta-barrel_TonB"/>
</dbReference>
<dbReference type="SUPFAM" id="SSF49464">
    <property type="entry name" value="Carboxypeptidase regulatory domain-like"/>
    <property type="match status" value="1"/>
</dbReference>
<feature type="chain" id="PRO_5045266049" evidence="12">
    <location>
        <begin position="23"/>
        <end position="798"/>
    </location>
</feature>
<comment type="subcellular location">
    <subcellularLocation>
        <location evidence="1 10">Cell outer membrane</location>
        <topology evidence="1 10">Multi-pass membrane protein</topology>
    </subcellularLocation>
</comment>
<evidence type="ECO:0000256" key="3">
    <source>
        <dbReference type="ARBA" id="ARBA00022452"/>
    </source>
</evidence>
<evidence type="ECO:0000256" key="5">
    <source>
        <dbReference type="ARBA" id="ARBA00022729"/>
    </source>
</evidence>
<dbReference type="Pfam" id="PF07715">
    <property type="entry name" value="Plug"/>
    <property type="match status" value="1"/>
</dbReference>
<dbReference type="EMBL" id="CP076129">
    <property type="protein sequence ID" value="QWG09584.1"/>
    <property type="molecule type" value="Genomic_DNA"/>
</dbReference>
<evidence type="ECO:0000256" key="12">
    <source>
        <dbReference type="SAM" id="SignalP"/>
    </source>
</evidence>
<dbReference type="InterPro" id="IPR036942">
    <property type="entry name" value="Beta-barrel_TonB_sf"/>
</dbReference>
<dbReference type="InterPro" id="IPR037066">
    <property type="entry name" value="Plug_dom_sf"/>
</dbReference>
<dbReference type="Pfam" id="PF13715">
    <property type="entry name" value="CarbopepD_reg_2"/>
    <property type="match status" value="1"/>
</dbReference>